<evidence type="ECO:0000313" key="3">
    <source>
        <dbReference type="EMBL" id="MCF2530444.1"/>
    </source>
</evidence>
<feature type="compositionally biased region" description="Acidic residues" evidence="1">
    <location>
        <begin position="61"/>
        <end position="91"/>
    </location>
</feature>
<organism evidence="3 4">
    <name type="scientific">Yinghuangia soli</name>
    <dbReference type="NCBI Taxonomy" id="2908204"/>
    <lineage>
        <taxon>Bacteria</taxon>
        <taxon>Bacillati</taxon>
        <taxon>Actinomycetota</taxon>
        <taxon>Actinomycetes</taxon>
        <taxon>Kitasatosporales</taxon>
        <taxon>Streptomycetaceae</taxon>
        <taxon>Yinghuangia</taxon>
    </lineage>
</organism>
<evidence type="ECO:0000259" key="2">
    <source>
        <dbReference type="Pfam" id="PF13406"/>
    </source>
</evidence>
<feature type="region of interest" description="Disordered" evidence="1">
    <location>
        <begin position="549"/>
        <end position="589"/>
    </location>
</feature>
<keyword evidence="4" id="KW-1185">Reference proteome</keyword>
<dbReference type="Gene3D" id="1.10.530.10">
    <property type="match status" value="1"/>
</dbReference>
<protein>
    <submittedName>
        <fullName evidence="3">Lytic transglycosylase domain-containing protein</fullName>
    </submittedName>
</protein>
<gene>
    <name evidence="3" type="ORF">LZ495_24930</name>
</gene>
<dbReference type="SUPFAM" id="SSF53955">
    <property type="entry name" value="Lysozyme-like"/>
    <property type="match status" value="1"/>
</dbReference>
<feature type="domain" description="Transglycosylase SLT" evidence="2">
    <location>
        <begin position="469"/>
        <end position="511"/>
    </location>
</feature>
<feature type="compositionally biased region" description="Low complexity" evidence="1">
    <location>
        <begin position="48"/>
        <end position="60"/>
    </location>
</feature>
<accession>A0AA41U5Y4</accession>
<dbReference type="EMBL" id="JAKFHA010000016">
    <property type="protein sequence ID" value="MCF2530444.1"/>
    <property type="molecule type" value="Genomic_DNA"/>
</dbReference>
<dbReference type="InterPro" id="IPR023346">
    <property type="entry name" value="Lysozyme-like_dom_sf"/>
</dbReference>
<dbReference type="GO" id="GO:0009253">
    <property type="term" value="P:peptidoglycan catabolic process"/>
    <property type="evidence" value="ECO:0007669"/>
    <property type="project" value="TreeGrafter"/>
</dbReference>
<dbReference type="PANTHER" id="PTHR30163:SF8">
    <property type="entry name" value="LYTIC MUREIN TRANSGLYCOSYLASE"/>
    <property type="match status" value="1"/>
</dbReference>
<feature type="compositionally biased region" description="Polar residues" evidence="1">
    <location>
        <begin position="365"/>
        <end position="378"/>
    </location>
</feature>
<feature type="compositionally biased region" description="Low complexity" evidence="1">
    <location>
        <begin position="27"/>
        <end position="39"/>
    </location>
</feature>
<feature type="compositionally biased region" description="Low complexity" evidence="1">
    <location>
        <begin position="558"/>
        <end position="589"/>
    </location>
</feature>
<dbReference type="InterPro" id="IPR031304">
    <property type="entry name" value="SLT_2"/>
</dbReference>
<feature type="compositionally biased region" description="Acidic residues" evidence="1">
    <location>
        <begin position="104"/>
        <end position="133"/>
    </location>
</feature>
<name>A0AA41U5Y4_9ACTN</name>
<sequence>MDEAAQGPGPRDPEIPQPSGAADEHIAAPTAPAAGPGTADWTRNLTTVAVVAPRTPPAVEAEAETEPAAEPEPEPSSEPEPGPEPEAELEPAPEPVAEAPVAEPEPEPEAVVEPPAEAEAEAEAEDEADDDAFDFDRTFRFGAEPGDEADTDDDADEDEPGAPPADAAEADGADAVDDDADDSAAEPDTLIFESVVAPPPAPTAPLSGAKSSDAELDAWLASLGGQPAELAPKPEAAAGAAGAASETAAPDAADTAAADADAAKDELPRRRRFVNPWFATAGVVALLLAGTQLIDDPFNMATGERVPVSDVARMSDPEPPADSGPVNGGLPANLDLPPLLPAAAPGASTSPTGASPTGKTPSGSATRTGAQTPAPNIQGANGIPQIVLLSYQQAADYLSKANPKCKLPWQLLAAIGRVESGHANGGQVSTAGTTLSPILGPRLDGSRNTRAIPDTDQGALDFDREFDRAVGPMQFIPTSWKAYAMDGNNDKVADPQNVFDASRTAARYLCAGSRDLSTPAGLDKAIFSYNQSPEYVTSVKAWKTYYEAGVRPIPPSTGGPATSASPSKSPSKSPTPTKSASKSPTKSGS</sequence>
<dbReference type="PANTHER" id="PTHR30163">
    <property type="entry name" value="MEMBRANE-BOUND LYTIC MUREIN TRANSGLYCOSYLASE B"/>
    <property type="match status" value="1"/>
</dbReference>
<feature type="compositionally biased region" description="Acidic residues" evidence="1">
    <location>
        <begin position="145"/>
        <end position="160"/>
    </location>
</feature>
<feature type="compositionally biased region" description="Low complexity" evidence="1">
    <location>
        <begin position="227"/>
        <end position="260"/>
    </location>
</feature>
<feature type="region of interest" description="Disordered" evidence="1">
    <location>
        <begin position="311"/>
        <end position="378"/>
    </location>
</feature>
<feature type="region of interest" description="Disordered" evidence="1">
    <location>
        <begin position="1"/>
        <end position="270"/>
    </location>
</feature>
<dbReference type="CDD" id="cd13399">
    <property type="entry name" value="Slt35-like"/>
    <property type="match status" value="1"/>
</dbReference>
<feature type="region of interest" description="Disordered" evidence="1">
    <location>
        <begin position="424"/>
        <end position="456"/>
    </location>
</feature>
<dbReference type="Pfam" id="PF13406">
    <property type="entry name" value="SLT_2"/>
    <property type="match status" value="1"/>
</dbReference>
<feature type="compositionally biased region" description="Acidic residues" evidence="1">
    <location>
        <begin position="168"/>
        <end position="185"/>
    </location>
</feature>
<evidence type="ECO:0000313" key="4">
    <source>
        <dbReference type="Proteomes" id="UP001165378"/>
    </source>
</evidence>
<comment type="caution">
    <text evidence="3">The sequence shown here is derived from an EMBL/GenBank/DDBJ whole genome shotgun (WGS) entry which is preliminary data.</text>
</comment>
<dbReference type="GO" id="GO:0008933">
    <property type="term" value="F:peptidoglycan lytic transglycosylase activity"/>
    <property type="evidence" value="ECO:0007669"/>
    <property type="project" value="TreeGrafter"/>
</dbReference>
<reference evidence="3" key="1">
    <citation type="submission" date="2022-01" db="EMBL/GenBank/DDBJ databases">
        <title>Genome-Based Taxonomic Classification of the Phylum Actinobacteria.</title>
        <authorList>
            <person name="Gao Y."/>
        </authorList>
    </citation>
    <scope>NUCLEOTIDE SEQUENCE</scope>
    <source>
        <strain evidence="3">KLBMP 8922</strain>
    </source>
</reference>
<dbReference type="Proteomes" id="UP001165378">
    <property type="component" value="Unassembled WGS sequence"/>
</dbReference>
<evidence type="ECO:0000256" key="1">
    <source>
        <dbReference type="SAM" id="MobiDB-lite"/>
    </source>
</evidence>
<proteinExistence type="predicted"/>
<feature type="compositionally biased region" description="Polar residues" evidence="1">
    <location>
        <begin position="426"/>
        <end position="436"/>
    </location>
</feature>
<dbReference type="InterPro" id="IPR043426">
    <property type="entry name" value="MltB-like"/>
</dbReference>
<dbReference type="RefSeq" id="WP_235055108.1">
    <property type="nucleotide sequence ID" value="NZ_JAKFHA010000016.1"/>
</dbReference>
<feature type="compositionally biased region" description="Low complexity" evidence="1">
    <location>
        <begin position="328"/>
        <end position="364"/>
    </location>
</feature>
<dbReference type="AlphaFoldDB" id="A0AA41U5Y4"/>